<dbReference type="InterPro" id="IPR001647">
    <property type="entry name" value="HTH_TetR"/>
</dbReference>
<protein>
    <submittedName>
        <fullName evidence="4">TetR family transcriptional regulator</fullName>
    </submittedName>
</protein>
<gene>
    <name evidence="4" type="ORF">C4S77_01080</name>
</gene>
<feature type="domain" description="HTH tetR-type" evidence="3">
    <location>
        <begin position="7"/>
        <end position="67"/>
    </location>
</feature>
<dbReference type="GO" id="GO:0003677">
    <property type="term" value="F:DNA binding"/>
    <property type="evidence" value="ECO:0007669"/>
    <property type="project" value="UniProtKB-UniRule"/>
</dbReference>
<evidence type="ECO:0000256" key="1">
    <source>
        <dbReference type="ARBA" id="ARBA00023125"/>
    </source>
</evidence>
<evidence type="ECO:0000313" key="5">
    <source>
        <dbReference type="Proteomes" id="UP000238042"/>
    </source>
</evidence>
<keyword evidence="1 2" id="KW-0238">DNA-binding</keyword>
<proteinExistence type="predicted"/>
<dbReference type="Gene3D" id="1.10.357.10">
    <property type="entry name" value="Tetracycline Repressor, domain 2"/>
    <property type="match status" value="1"/>
</dbReference>
<dbReference type="Pfam" id="PF00440">
    <property type="entry name" value="TetR_N"/>
    <property type="match status" value="1"/>
</dbReference>
<evidence type="ECO:0000259" key="3">
    <source>
        <dbReference type="PROSITE" id="PS50977"/>
    </source>
</evidence>
<dbReference type="PANTHER" id="PTHR43479:SF11">
    <property type="entry name" value="ACREF_ENVCD OPERON REPRESSOR-RELATED"/>
    <property type="match status" value="1"/>
</dbReference>
<evidence type="ECO:0000256" key="2">
    <source>
        <dbReference type="PROSITE-ProRule" id="PRU00335"/>
    </source>
</evidence>
<dbReference type="PANTHER" id="PTHR43479">
    <property type="entry name" value="ACREF/ENVCD OPERON REPRESSOR-RELATED"/>
    <property type="match status" value="1"/>
</dbReference>
<dbReference type="OrthoDB" id="9789566at2"/>
<dbReference type="PRINTS" id="PR00455">
    <property type="entry name" value="HTHTETR"/>
</dbReference>
<dbReference type="InterPro" id="IPR050624">
    <property type="entry name" value="HTH-type_Tx_Regulator"/>
</dbReference>
<accession>A0A2S8AGJ4</accession>
<dbReference type="Proteomes" id="UP000238042">
    <property type="component" value="Unassembled WGS sequence"/>
</dbReference>
<dbReference type="PROSITE" id="PS50977">
    <property type="entry name" value="HTH_TETR_2"/>
    <property type="match status" value="1"/>
</dbReference>
<organism evidence="4 5">
    <name type="scientific">Apibacter adventoris</name>
    <dbReference type="NCBI Taxonomy" id="1679466"/>
    <lineage>
        <taxon>Bacteria</taxon>
        <taxon>Pseudomonadati</taxon>
        <taxon>Bacteroidota</taxon>
        <taxon>Flavobacteriia</taxon>
        <taxon>Flavobacteriales</taxon>
        <taxon>Weeksellaceae</taxon>
        <taxon>Apibacter</taxon>
    </lineage>
</organism>
<reference evidence="4 5" key="1">
    <citation type="submission" date="2018-02" db="EMBL/GenBank/DDBJ databases">
        <title>Genome sequences of Apibacter spp., gut symbionts of Asian honey bees.</title>
        <authorList>
            <person name="Kwong W.K."/>
            <person name="Steele M.I."/>
            <person name="Moran N.A."/>
        </authorList>
    </citation>
    <scope>NUCLEOTIDE SEQUENCE [LARGE SCALE GENOMIC DNA]</scope>
    <source>
        <strain evidence="5">wkB301</strain>
    </source>
</reference>
<dbReference type="SUPFAM" id="SSF46689">
    <property type="entry name" value="Homeodomain-like"/>
    <property type="match status" value="1"/>
</dbReference>
<sequence>MEKEGNISTEEKIKEAAKRVFQQKGYGLTRTRDIAEEAGINLALLNYYYRSKKKLFDIIMHESVKEMLTYIENIINNKNTTLSEKIDAGVNRYIEGISKNPHLPIFIFSELQANPQQLFDRVGASDGFLKESYMFKQIQEQIDKKGLKFSSIQFFINMVSLSIFPILGQPFLKNVYKMEDKEYVNFIKDRIILVPIWLKSMLKLDE</sequence>
<dbReference type="AlphaFoldDB" id="A0A2S8AGJ4"/>
<evidence type="ECO:0000313" key="4">
    <source>
        <dbReference type="EMBL" id="PQL95418.1"/>
    </source>
</evidence>
<dbReference type="InterPro" id="IPR009057">
    <property type="entry name" value="Homeodomain-like_sf"/>
</dbReference>
<feature type="DNA-binding region" description="H-T-H motif" evidence="2">
    <location>
        <begin position="30"/>
        <end position="49"/>
    </location>
</feature>
<dbReference type="EMBL" id="PSZM01000001">
    <property type="protein sequence ID" value="PQL95418.1"/>
    <property type="molecule type" value="Genomic_DNA"/>
</dbReference>
<keyword evidence="5" id="KW-1185">Reference proteome</keyword>
<comment type="caution">
    <text evidence="4">The sequence shown here is derived from an EMBL/GenBank/DDBJ whole genome shotgun (WGS) entry which is preliminary data.</text>
</comment>
<name>A0A2S8AGJ4_9FLAO</name>